<evidence type="ECO:0000256" key="1">
    <source>
        <dbReference type="ARBA" id="ARBA00022448"/>
    </source>
</evidence>
<keyword evidence="3" id="KW-0732">Signal</keyword>
<dbReference type="Gene3D" id="1.10.110.10">
    <property type="entry name" value="Plant lipid-transfer and hydrophobic proteins"/>
    <property type="match status" value="1"/>
</dbReference>
<sequence>MMKKVGVSLMVLVLLVAVDLPRTAEAVTCSPIALSPCMAAILSSSPPSNECCDKLKEQKPCLCGYIKNPSLRQYVNSPAAKKVASSCGVPFPTC</sequence>
<dbReference type="SUPFAM" id="SSF47699">
    <property type="entry name" value="Bifunctional inhibitor/lipid-transfer protein/seed storage 2S albumin"/>
    <property type="match status" value="1"/>
</dbReference>
<dbReference type="AlphaFoldDB" id="A0AAE1N7K8"/>
<dbReference type="EMBL" id="JAWXYG010000001">
    <property type="protein sequence ID" value="KAK4284171.1"/>
    <property type="molecule type" value="Genomic_DNA"/>
</dbReference>
<dbReference type="GO" id="GO:0006869">
    <property type="term" value="P:lipid transport"/>
    <property type="evidence" value="ECO:0007669"/>
    <property type="project" value="InterPro"/>
</dbReference>
<dbReference type="InterPro" id="IPR033872">
    <property type="entry name" value="nsLTP2"/>
</dbReference>
<comment type="caution">
    <text evidence="5">The sequence shown here is derived from an EMBL/GenBank/DDBJ whole genome shotgun (WGS) entry which is preliminary data.</text>
</comment>
<dbReference type="Pfam" id="PF00234">
    <property type="entry name" value="Tryp_alpha_amyl"/>
    <property type="match status" value="1"/>
</dbReference>
<dbReference type="PANTHER" id="PTHR33214:SF44">
    <property type="entry name" value="NON-SPECIFIC LIPID TRANSFER PROTEIN GPI-ANCHORED 33"/>
    <property type="match status" value="1"/>
</dbReference>
<organism evidence="5 6">
    <name type="scientific">Acacia crassicarpa</name>
    <name type="common">northern wattle</name>
    <dbReference type="NCBI Taxonomy" id="499986"/>
    <lineage>
        <taxon>Eukaryota</taxon>
        <taxon>Viridiplantae</taxon>
        <taxon>Streptophyta</taxon>
        <taxon>Embryophyta</taxon>
        <taxon>Tracheophyta</taxon>
        <taxon>Spermatophyta</taxon>
        <taxon>Magnoliopsida</taxon>
        <taxon>eudicotyledons</taxon>
        <taxon>Gunneridae</taxon>
        <taxon>Pentapetalae</taxon>
        <taxon>rosids</taxon>
        <taxon>fabids</taxon>
        <taxon>Fabales</taxon>
        <taxon>Fabaceae</taxon>
        <taxon>Caesalpinioideae</taxon>
        <taxon>mimosoid clade</taxon>
        <taxon>Acacieae</taxon>
        <taxon>Acacia</taxon>
    </lineage>
</organism>
<dbReference type="PANTHER" id="PTHR33214">
    <property type="entry name" value="BIFUNCTIONAL INHIBITOR/LIPID-TRANSFER PROTEIN/SEED STORAGE 2S ALBUMIN SUPERFAMILY PROTEIN"/>
    <property type="match status" value="1"/>
</dbReference>
<dbReference type="GO" id="GO:0008289">
    <property type="term" value="F:lipid binding"/>
    <property type="evidence" value="ECO:0007669"/>
    <property type="project" value="UniProtKB-KW"/>
</dbReference>
<evidence type="ECO:0000313" key="5">
    <source>
        <dbReference type="EMBL" id="KAK4284171.1"/>
    </source>
</evidence>
<keyword evidence="1" id="KW-0813">Transport</keyword>
<evidence type="ECO:0000259" key="4">
    <source>
        <dbReference type="SMART" id="SM00499"/>
    </source>
</evidence>
<proteinExistence type="predicted"/>
<feature type="chain" id="PRO_5042166100" description="Bifunctional inhibitor/plant lipid transfer protein/seed storage helical domain-containing protein" evidence="3">
    <location>
        <begin position="27"/>
        <end position="94"/>
    </location>
</feature>
<keyword evidence="2" id="KW-0446">Lipid-binding</keyword>
<name>A0AAE1N7K8_9FABA</name>
<dbReference type="InterPro" id="IPR036312">
    <property type="entry name" value="Bifun_inhib/LTP/seed_sf"/>
</dbReference>
<dbReference type="Proteomes" id="UP001293593">
    <property type="component" value="Unassembled WGS sequence"/>
</dbReference>
<protein>
    <recommendedName>
        <fullName evidence="4">Bifunctional inhibitor/plant lipid transfer protein/seed storage helical domain-containing protein</fullName>
    </recommendedName>
</protein>
<gene>
    <name evidence="5" type="ORF">QN277_001039</name>
</gene>
<keyword evidence="6" id="KW-1185">Reference proteome</keyword>
<evidence type="ECO:0000256" key="2">
    <source>
        <dbReference type="ARBA" id="ARBA00023121"/>
    </source>
</evidence>
<accession>A0AAE1N7K8</accession>
<dbReference type="InterPro" id="IPR016140">
    <property type="entry name" value="Bifunc_inhib/LTP/seed_store"/>
</dbReference>
<feature type="domain" description="Bifunctional inhibitor/plant lipid transfer protein/seed storage helical" evidence="4">
    <location>
        <begin position="29"/>
        <end position="94"/>
    </location>
</feature>
<dbReference type="CDD" id="cd01959">
    <property type="entry name" value="nsLTP2"/>
    <property type="match status" value="1"/>
</dbReference>
<evidence type="ECO:0000256" key="3">
    <source>
        <dbReference type="SAM" id="SignalP"/>
    </source>
</evidence>
<reference evidence="5" key="1">
    <citation type="submission" date="2023-10" db="EMBL/GenBank/DDBJ databases">
        <title>Chromosome-level genome of the transformable northern wattle, Acacia crassicarpa.</title>
        <authorList>
            <person name="Massaro I."/>
            <person name="Sinha N.R."/>
            <person name="Poethig S."/>
            <person name="Leichty A.R."/>
        </authorList>
    </citation>
    <scope>NUCLEOTIDE SEQUENCE</scope>
    <source>
        <strain evidence="5">Acra3RX</strain>
        <tissue evidence="5">Leaf</tissue>
    </source>
</reference>
<dbReference type="SMART" id="SM00499">
    <property type="entry name" value="AAI"/>
    <property type="match status" value="1"/>
</dbReference>
<evidence type="ECO:0000313" key="6">
    <source>
        <dbReference type="Proteomes" id="UP001293593"/>
    </source>
</evidence>
<feature type="signal peptide" evidence="3">
    <location>
        <begin position="1"/>
        <end position="26"/>
    </location>
</feature>